<evidence type="ECO:0000256" key="1">
    <source>
        <dbReference type="SAM" id="Phobius"/>
    </source>
</evidence>
<feature type="transmembrane region" description="Helical" evidence="1">
    <location>
        <begin position="21"/>
        <end position="40"/>
    </location>
</feature>
<dbReference type="Gene3D" id="3.40.50.150">
    <property type="entry name" value="Vaccinia Virus protein VP39"/>
    <property type="match status" value="1"/>
</dbReference>
<keyword evidence="1" id="KW-0472">Membrane</keyword>
<organism evidence="2 3">
    <name type="scientific">Sphingobacterium zhuxiongii</name>
    <dbReference type="NCBI Taxonomy" id="2662364"/>
    <lineage>
        <taxon>Bacteria</taxon>
        <taxon>Pseudomonadati</taxon>
        <taxon>Bacteroidota</taxon>
        <taxon>Sphingobacteriia</taxon>
        <taxon>Sphingobacteriales</taxon>
        <taxon>Sphingobacteriaceae</taxon>
        <taxon>Sphingobacterium</taxon>
    </lineage>
</organism>
<dbReference type="AlphaFoldDB" id="A0A5Q0Q8Z6"/>
<evidence type="ECO:0000313" key="3">
    <source>
        <dbReference type="Proteomes" id="UP000326921"/>
    </source>
</evidence>
<dbReference type="Proteomes" id="UP000326921">
    <property type="component" value="Chromosome"/>
</dbReference>
<dbReference type="Pfam" id="PF13489">
    <property type="entry name" value="Methyltransf_23"/>
    <property type="match status" value="1"/>
</dbReference>
<dbReference type="EMBL" id="CP045652">
    <property type="protein sequence ID" value="QGA26547.1"/>
    <property type="molecule type" value="Genomic_DNA"/>
</dbReference>
<dbReference type="SUPFAM" id="SSF53335">
    <property type="entry name" value="S-adenosyl-L-methionine-dependent methyltransferases"/>
    <property type="match status" value="1"/>
</dbReference>
<keyword evidence="1" id="KW-1133">Transmembrane helix</keyword>
<proteinExistence type="predicted"/>
<feature type="transmembrane region" description="Helical" evidence="1">
    <location>
        <begin position="46"/>
        <end position="69"/>
    </location>
</feature>
<protein>
    <submittedName>
        <fullName evidence="2">Methyltransferase domain-containing protein</fullName>
    </submittedName>
</protein>
<keyword evidence="3" id="KW-1185">Reference proteome</keyword>
<reference evidence="2 3" key="1">
    <citation type="submission" date="2019-10" db="EMBL/GenBank/DDBJ databases">
        <authorList>
            <person name="Dong K."/>
        </authorList>
    </citation>
    <scope>NUCLEOTIDE SEQUENCE [LARGE SCALE GENOMIC DNA]</scope>
    <source>
        <strain evidence="3">dk4302</strain>
    </source>
</reference>
<dbReference type="InterPro" id="IPR029063">
    <property type="entry name" value="SAM-dependent_MTases_sf"/>
</dbReference>
<accession>A0A5Q0Q8Z6</accession>
<evidence type="ECO:0000313" key="2">
    <source>
        <dbReference type="EMBL" id="QGA26547.1"/>
    </source>
</evidence>
<dbReference type="RefSeq" id="WP_153511396.1">
    <property type="nucleotide sequence ID" value="NZ_CP045652.1"/>
</dbReference>
<dbReference type="GO" id="GO:0032259">
    <property type="term" value="P:methylation"/>
    <property type="evidence" value="ECO:0007669"/>
    <property type="project" value="UniProtKB-KW"/>
</dbReference>
<dbReference type="KEGG" id="sphe:GFH32_09510"/>
<gene>
    <name evidence="2" type="ORF">GFH32_09510</name>
</gene>
<keyword evidence="2" id="KW-0489">Methyltransferase</keyword>
<name>A0A5Q0Q8Z6_9SPHI</name>
<keyword evidence="1" id="KW-0812">Transmembrane</keyword>
<dbReference type="GO" id="GO:0008168">
    <property type="term" value="F:methyltransferase activity"/>
    <property type="evidence" value="ECO:0007669"/>
    <property type="project" value="UniProtKB-KW"/>
</dbReference>
<sequence>MEIKRSRFQGVSNILRFNWHFYVLAILLFIVVLMILPYFSEDLQRIAFLGLGLASFSILSSLLISYYIYDYSDLYQLNWIQNLAATKILNVNAGFDETSELLRRKFPDAVVYAADFYDPKKHTEVSIKRARKRYPAPADTISVNSSDLPFKTETFDLICCIFAAHEIRDPQERVLFLKELACTLTTDGSIMITEHLRDLNNFLAFQIGFFHFYSDGCWRRIFKEAGLRIVAHRKINPFIISYSLKK</sequence>
<keyword evidence="2" id="KW-0808">Transferase</keyword>